<evidence type="ECO:0000259" key="7">
    <source>
        <dbReference type="SMART" id="SM00693"/>
    </source>
</evidence>
<dbReference type="Pfam" id="PF06398">
    <property type="entry name" value="Pex24p"/>
    <property type="match status" value="1"/>
</dbReference>
<feature type="region of interest" description="Disordered" evidence="5">
    <location>
        <begin position="1"/>
        <end position="39"/>
    </location>
</feature>
<evidence type="ECO:0000256" key="5">
    <source>
        <dbReference type="SAM" id="MobiDB-lite"/>
    </source>
</evidence>
<evidence type="ECO:0000256" key="4">
    <source>
        <dbReference type="ARBA" id="ARBA00023136"/>
    </source>
</evidence>
<keyword evidence="2 6" id="KW-0812">Transmembrane</keyword>
<sequence length="673" mass="74939">MRTTVCPGKDGAVSASNSNNNNNGSGTTNSQSLQDVGGDDQMPRNGLAFEIKKEYDVQKGINKQIIEDSNPPLSLGSTMPNNIMNFLAKVGPVTKVEDFAKDLLLWTFPQSTSIFLLLFNILCLKPQLLFIVPTTLPIVYIIMGFVSKEVRNGEIEADDRDSVNTNKTSPTIRGSVIKRKSTTDAVSISSARSSASRVTAVSVESTKPNPPEDTLSDQDTSSILSEGDSNKQATMVQELVLNMRDLMSAISSNVSQQGSSSPSSSSKGKTTATTPASAQKVYSPLPTITSFNIARALMTSDVQINRNAQFNQNLTGMYCKLYDYCITHQYLVDWTHPTYTIIILCLLCISQLTIMVALYWVPIWMAIMVAGNLALLSTSPMVKAVFVVCGPRLYQWCFHDFLSYVEMVVSASSHYIRIFPRKFFFANLFDRLGSRERIDQPENILLGKHQKSFKDQNPKNSSTRPISSISITSSSGSSKNSSSIINDDYGDDLRRKNCKQFNDGEDCIGQKGKIQIESPNKPAPPHLSSSSLSSSSSPTTTPIPETKNKLAVLYENQRWWVLLGWLPRFFANERSAWSDESGKTSFPNKETFPPDPGYEWQDQSKWEINKSAWAVANQKTKNGNKAKVLLGSKDKDGWMYTNNVWKNPQPEMGPKSVTRRRRWERQMTMSLPR</sequence>
<evidence type="ECO:0000256" key="1">
    <source>
        <dbReference type="ARBA" id="ARBA00004141"/>
    </source>
</evidence>
<dbReference type="InterPro" id="IPR052816">
    <property type="entry name" value="Peroxisomal_Membrane_PEX28-32"/>
</dbReference>
<dbReference type="SMART" id="SM00694">
    <property type="entry name" value="DysFC"/>
    <property type="match status" value="1"/>
</dbReference>
<dbReference type="InterPro" id="IPR010482">
    <property type="entry name" value="TECPR1-like_DysF"/>
</dbReference>
<feature type="region of interest" description="Disordered" evidence="5">
    <location>
        <begin position="199"/>
        <end position="230"/>
    </location>
</feature>
<organism evidence="9 10">
    <name type="scientific">Mycoemilia scoparia</name>
    <dbReference type="NCBI Taxonomy" id="417184"/>
    <lineage>
        <taxon>Eukaryota</taxon>
        <taxon>Fungi</taxon>
        <taxon>Fungi incertae sedis</taxon>
        <taxon>Zoopagomycota</taxon>
        <taxon>Kickxellomycotina</taxon>
        <taxon>Kickxellomycetes</taxon>
        <taxon>Kickxellales</taxon>
        <taxon>Kickxellaceae</taxon>
        <taxon>Mycoemilia</taxon>
    </lineage>
</organism>
<evidence type="ECO:0000313" key="10">
    <source>
        <dbReference type="Proteomes" id="UP001150538"/>
    </source>
</evidence>
<keyword evidence="10" id="KW-1185">Reference proteome</keyword>
<keyword evidence="4 6" id="KW-0472">Membrane</keyword>
<feature type="region of interest" description="Disordered" evidence="5">
    <location>
        <begin position="449"/>
        <end position="488"/>
    </location>
</feature>
<feature type="region of interest" description="Disordered" evidence="5">
    <location>
        <begin position="641"/>
        <end position="673"/>
    </location>
</feature>
<dbReference type="Proteomes" id="UP001150538">
    <property type="component" value="Unassembled WGS sequence"/>
</dbReference>
<feature type="domain" description="Peroxin/Ferlin" evidence="8">
    <location>
        <begin position="637"/>
        <end position="670"/>
    </location>
</feature>
<dbReference type="EMBL" id="JANBPU010000063">
    <property type="protein sequence ID" value="KAJ1917728.1"/>
    <property type="molecule type" value="Genomic_DNA"/>
</dbReference>
<evidence type="ECO:0000259" key="8">
    <source>
        <dbReference type="SMART" id="SM00694"/>
    </source>
</evidence>
<feature type="transmembrane region" description="Helical" evidence="6">
    <location>
        <begin position="103"/>
        <end position="122"/>
    </location>
</feature>
<proteinExistence type="predicted"/>
<name>A0A9W8DT89_9FUNG</name>
<feature type="transmembrane region" description="Helical" evidence="6">
    <location>
        <begin position="128"/>
        <end position="146"/>
    </location>
</feature>
<dbReference type="AlphaFoldDB" id="A0A9W8DT89"/>
<evidence type="ECO:0000313" key="9">
    <source>
        <dbReference type="EMBL" id="KAJ1917728.1"/>
    </source>
</evidence>
<feature type="compositionally biased region" description="Low complexity" evidence="5">
    <location>
        <begin position="16"/>
        <end position="30"/>
    </location>
</feature>
<comment type="subcellular location">
    <subcellularLocation>
        <location evidence="1">Membrane</location>
        <topology evidence="1">Multi-pass membrane protein</topology>
    </subcellularLocation>
</comment>
<dbReference type="InterPro" id="IPR006614">
    <property type="entry name" value="Peroxin/Ferlin"/>
</dbReference>
<evidence type="ECO:0000256" key="6">
    <source>
        <dbReference type="SAM" id="Phobius"/>
    </source>
</evidence>
<feature type="compositionally biased region" description="Low complexity" evidence="5">
    <location>
        <begin position="461"/>
        <end position="485"/>
    </location>
</feature>
<keyword evidence="3 6" id="KW-1133">Transmembrane helix</keyword>
<dbReference type="PANTHER" id="PTHR28304">
    <property type="entry name" value="PEROXISOMAL MEMBRANE PROTEIN PEX29"/>
    <property type="match status" value="1"/>
</dbReference>
<protein>
    <recommendedName>
        <fullName evidence="7 8">Peroxin/Ferlin domain-containing protein</fullName>
    </recommendedName>
</protein>
<reference evidence="9" key="1">
    <citation type="submission" date="2022-07" db="EMBL/GenBank/DDBJ databases">
        <title>Phylogenomic reconstructions and comparative analyses of Kickxellomycotina fungi.</title>
        <authorList>
            <person name="Reynolds N.K."/>
            <person name="Stajich J.E."/>
            <person name="Barry K."/>
            <person name="Grigoriev I.V."/>
            <person name="Crous P."/>
            <person name="Smith M.E."/>
        </authorList>
    </citation>
    <scope>NUCLEOTIDE SEQUENCE</scope>
    <source>
        <strain evidence="9">NBRC 100468</strain>
    </source>
</reference>
<feature type="transmembrane region" description="Helical" evidence="6">
    <location>
        <begin position="339"/>
        <end position="361"/>
    </location>
</feature>
<feature type="region of interest" description="Disordered" evidence="5">
    <location>
        <begin position="515"/>
        <end position="544"/>
    </location>
</feature>
<feature type="compositionally biased region" description="Low complexity" evidence="5">
    <location>
        <begin position="527"/>
        <end position="537"/>
    </location>
</feature>
<accession>A0A9W8DT89</accession>
<feature type="domain" description="Peroxin/Ferlin" evidence="7">
    <location>
        <begin position="546"/>
        <end position="609"/>
    </location>
</feature>
<dbReference type="GO" id="GO:0005778">
    <property type="term" value="C:peroxisomal membrane"/>
    <property type="evidence" value="ECO:0007669"/>
    <property type="project" value="TreeGrafter"/>
</dbReference>
<dbReference type="OrthoDB" id="74314at2759"/>
<dbReference type="PANTHER" id="PTHR28304:SF2">
    <property type="entry name" value="PEROXISOMAL MEMBRANE PROTEIN PEX29"/>
    <property type="match status" value="1"/>
</dbReference>
<dbReference type="GO" id="GO:0007031">
    <property type="term" value="P:peroxisome organization"/>
    <property type="evidence" value="ECO:0007669"/>
    <property type="project" value="UniProtKB-ARBA"/>
</dbReference>
<gene>
    <name evidence="9" type="ORF">H4219_003040</name>
</gene>
<evidence type="ECO:0000256" key="2">
    <source>
        <dbReference type="ARBA" id="ARBA00022692"/>
    </source>
</evidence>
<feature type="region of interest" description="Disordered" evidence="5">
    <location>
        <begin position="251"/>
        <end position="278"/>
    </location>
</feature>
<comment type="caution">
    <text evidence="9">The sequence shown here is derived from an EMBL/GenBank/DDBJ whole genome shotgun (WGS) entry which is preliminary data.</text>
</comment>
<dbReference type="SMART" id="SM00693">
    <property type="entry name" value="DysFN"/>
    <property type="match status" value="1"/>
</dbReference>
<evidence type="ECO:0000256" key="3">
    <source>
        <dbReference type="ARBA" id="ARBA00022989"/>
    </source>
</evidence>